<keyword evidence="3" id="KW-1185">Reference proteome</keyword>
<protein>
    <submittedName>
        <fullName evidence="2">Glycosyltransferase</fullName>
        <ecNumber evidence="2">2.4.-.-</ecNumber>
    </submittedName>
</protein>
<accession>A0ABT0DMP1</accession>
<proteinExistence type="predicted"/>
<dbReference type="EC" id="2.4.-.-" evidence="2"/>
<dbReference type="Gene3D" id="3.40.50.2000">
    <property type="entry name" value="Glycogen Phosphorylase B"/>
    <property type="match status" value="1"/>
</dbReference>
<gene>
    <name evidence="2" type="ORF">MWN33_10830</name>
</gene>
<dbReference type="Pfam" id="PF13524">
    <property type="entry name" value="Glyco_trans_1_2"/>
    <property type="match status" value="1"/>
</dbReference>
<organism evidence="2 3">
    <name type="scientific">Ancylobacter koreensis</name>
    <dbReference type="NCBI Taxonomy" id="266121"/>
    <lineage>
        <taxon>Bacteria</taxon>
        <taxon>Pseudomonadati</taxon>
        <taxon>Pseudomonadota</taxon>
        <taxon>Alphaproteobacteria</taxon>
        <taxon>Hyphomicrobiales</taxon>
        <taxon>Xanthobacteraceae</taxon>
        <taxon>Ancylobacter</taxon>
    </lineage>
</organism>
<comment type="caution">
    <text evidence="2">The sequence shown here is derived from an EMBL/GenBank/DDBJ whole genome shotgun (WGS) entry which is preliminary data.</text>
</comment>
<sequence>MEKPEAVFLLNLLQDVNILRPLVFLARRLGLTPRLLMSDDLLSRDQGGTWQAEIDEIIRASGARLHPFRDPAAAYEALRGRGILFAGSESNLAAHANTHEVMRIAPRSYVTATLQHGFECVGFLQSREHTRVHGSEVTFAADVVCGWSAPERLTALAPSQRGKLLVTGPSALLQQPPRGAASGRGIVCENLHSVRFSAAAHVRDDFVSVFGAFCAALADEKASVVLRPHPGGQYVLRQNVPLPPNVVLNNNPIYKVDLSKYAYGISAPSSILVDMILAGIPTAVWSDQDGGMDADNYAGLTRVGTHEEWLAFARAATADPAPFRERQKAFLAAQALQCDPVAAYRAFAGLMTGAARFTPAISVRSGKPSGRKIMFVANGNVPTLEICFRGPLAHDLATGSIDMDLLTEDELNRRFGADSHAAEARDWLMARLDDAAPDLVVFCRYSGPHAEPLLQWAREQRVPSVFHIDDDLLAVPPELGEGKFWHHSEPRRTQAIRHLVANADLLYCVNPELRERLEPLRGGRPTHVGRIAGAGMVSRPPDEGPCTRIGYMGMSHAHDLEPLVPVIAELLRRRPGIEFHLFGSTPKPPAWEEFGTRIVVTPPLEDLSGFAEAFAALRWGIGIAPLLDIPFNRGKTNLKWVDYTAAGIAVIASRGTLYDECCDDGCGRLAGTPEEWLAALEYLLDHPEERVAQVRRAQQRLTAEYSPEALRRQVLDVFERAATAAGEREGTA</sequence>
<reference evidence="3" key="2">
    <citation type="submission" date="2023-07" db="EMBL/GenBank/DDBJ databases">
        <title>Ancylobacter moscoviensis sp. nov., facultatively methylotrophic bacteria from activated sludge and the reclassification of Starkeya novella (Starkey 1934) Kelly et al. 2000 as Ancylobacter novellus comb. nov., Starkeya koreensis Im et al. 2006 as Ancylobacter koreensis comb.nov., Angulomicrobium tetraedrale Vasil'eva et al. 1986 as Ancylobacter tetraedralis comb. nov., Angulomicrobium amanitiforme Fritz et al. 2004 as Ancylobacter amanitiformis comb. nov. and Methylorhabdus multivorans Doronina et al. 1996 as Ancylobacter multivorans comb. nov. and emended description of the genus Ancylobacter.</title>
        <authorList>
            <person name="Doronina N."/>
            <person name="Chemodurova A."/>
            <person name="Grouzdev D."/>
            <person name="Koziaeva V."/>
            <person name="Shi W."/>
            <person name="Wu L."/>
            <person name="Kaparullina E."/>
        </authorList>
    </citation>
    <scope>NUCLEOTIDE SEQUENCE [LARGE SCALE GENOMIC DNA]</scope>
    <source>
        <strain evidence="3">Jip08</strain>
    </source>
</reference>
<dbReference type="GO" id="GO:0016757">
    <property type="term" value="F:glycosyltransferase activity"/>
    <property type="evidence" value="ECO:0007669"/>
    <property type="project" value="UniProtKB-KW"/>
</dbReference>
<evidence type="ECO:0000313" key="2">
    <source>
        <dbReference type="EMBL" id="MCK0208525.1"/>
    </source>
</evidence>
<feature type="domain" description="Spore protein YkvP/CgeB glycosyl transferase-like" evidence="1">
    <location>
        <begin position="569"/>
        <end position="715"/>
    </location>
</feature>
<evidence type="ECO:0000259" key="1">
    <source>
        <dbReference type="Pfam" id="PF13524"/>
    </source>
</evidence>
<dbReference type="InterPro" id="IPR055259">
    <property type="entry name" value="YkvP/CgeB_Glyco_trans-like"/>
</dbReference>
<dbReference type="SUPFAM" id="SSF53756">
    <property type="entry name" value="UDP-Glycosyltransferase/glycogen phosphorylase"/>
    <property type="match status" value="1"/>
</dbReference>
<reference evidence="2 3" key="1">
    <citation type="submission" date="2022-04" db="EMBL/GenBank/DDBJ databases">
        <authorList>
            <person name="Grouzdev D.S."/>
            <person name="Pantiukh K.S."/>
            <person name="Krutkina M.S."/>
        </authorList>
    </citation>
    <scope>NUCLEOTIDE SEQUENCE [LARGE SCALE GENOMIC DNA]</scope>
    <source>
        <strain evidence="2 3">Jip08</strain>
    </source>
</reference>
<evidence type="ECO:0000313" key="3">
    <source>
        <dbReference type="Proteomes" id="UP001202867"/>
    </source>
</evidence>
<keyword evidence="2" id="KW-0808">Transferase</keyword>
<dbReference type="RefSeq" id="WP_247200513.1">
    <property type="nucleotide sequence ID" value="NZ_JALKCG010000003.1"/>
</dbReference>
<dbReference type="Proteomes" id="UP001202867">
    <property type="component" value="Unassembled WGS sequence"/>
</dbReference>
<keyword evidence="2" id="KW-0328">Glycosyltransferase</keyword>
<dbReference type="EMBL" id="JALKCG010000003">
    <property type="protein sequence ID" value="MCK0208525.1"/>
    <property type="molecule type" value="Genomic_DNA"/>
</dbReference>
<name>A0ABT0DMP1_9HYPH</name>